<dbReference type="InterPro" id="IPR036055">
    <property type="entry name" value="LDL_receptor-like_sf"/>
</dbReference>
<dbReference type="InterPro" id="IPR000082">
    <property type="entry name" value="SEA_dom"/>
</dbReference>
<evidence type="ECO:0000256" key="12">
    <source>
        <dbReference type="ARBA" id="ARBA00023136"/>
    </source>
</evidence>
<dbReference type="Pfam" id="PF15494">
    <property type="entry name" value="SRCR_2"/>
    <property type="match status" value="1"/>
</dbReference>
<evidence type="ECO:0000256" key="19">
    <source>
        <dbReference type="SAM" id="Phobius"/>
    </source>
</evidence>
<dbReference type="GO" id="GO:0004252">
    <property type="term" value="F:serine-type endopeptidase activity"/>
    <property type="evidence" value="ECO:0007669"/>
    <property type="project" value="InterPro"/>
</dbReference>
<dbReference type="SUPFAM" id="SSF81321">
    <property type="entry name" value="Family A G protein-coupled receptor-like"/>
    <property type="match status" value="1"/>
</dbReference>
<feature type="transmembrane region" description="Helical" evidence="19">
    <location>
        <begin position="1242"/>
        <end position="1262"/>
    </location>
</feature>
<keyword evidence="13 15" id="KW-1015">Disulfide bond</keyword>
<dbReference type="SMART" id="SM00360">
    <property type="entry name" value="RRM"/>
    <property type="match status" value="1"/>
</dbReference>
<evidence type="ECO:0000256" key="3">
    <source>
        <dbReference type="ARBA" id="ARBA00009931"/>
    </source>
</evidence>
<evidence type="ECO:0000256" key="4">
    <source>
        <dbReference type="ARBA" id="ARBA00022670"/>
    </source>
</evidence>
<dbReference type="PROSITE" id="PS50262">
    <property type="entry name" value="G_PROTEIN_RECEP_F1_2"/>
    <property type="match status" value="1"/>
</dbReference>
<dbReference type="GO" id="GO:0006508">
    <property type="term" value="P:proteolysis"/>
    <property type="evidence" value="ECO:0007669"/>
    <property type="project" value="UniProtKB-KW"/>
</dbReference>
<dbReference type="PROSITE" id="PS50287">
    <property type="entry name" value="SRCR_2"/>
    <property type="match status" value="1"/>
</dbReference>
<evidence type="ECO:0000256" key="2">
    <source>
        <dbReference type="ARBA" id="ARBA00004606"/>
    </source>
</evidence>
<dbReference type="CDD" id="cd06263">
    <property type="entry name" value="MAM"/>
    <property type="match status" value="1"/>
</dbReference>
<evidence type="ECO:0000313" key="28">
    <source>
        <dbReference type="Proteomes" id="UP000281406"/>
    </source>
</evidence>
<keyword evidence="10" id="KW-0735">Signal-anchor</keyword>
<dbReference type="SUPFAM" id="SSF49899">
    <property type="entry name" value="Concanavalin A-like lectins/glucanases"/>
    <property type="match status" value="1"/>
</dbReference>
<dbReference type="InterPro" id="IPR000276">
    <property type="entry name" value="GPCR_Rhodpsn"/>
</dbReference>
<dbReference type="InterPro" id="IPR002172">
    <property type="entry name" value="LDrepeatLR_classA_rpt"/>
</dbReference>
<dbReference type="CDD" id="cd00041">
    <property type="entry name" value="CUB"/>
    <property type="match status" value="2"/>
</dbReference>
<dbReference type="InterPro" id="IPR023415">
    <property type="entry name" value="LDLR_class-A_CS"/>
</dbReference>
<dbReference type="PROSITE" id="PS00134">
    <property type="entry name" value="TRYPSIN_HIS"/>
    <property type="match status" value="1"/>
</dbReference>
<feature type="domain" description="G-protein coupled receptors family 1 profile" evidence="25">
    <location>
        <begin position="1146"/>
        <end position="1387"/>
    </location>
</feature>
<evidence type="ECO:0000256" key="16">
    <source>
        <dbReference type="PROSITE-ProRule" id="PRU00176"/>
    </source>
</evidence>
<keyword evidence="16" id="KW-0694">RNA-binding</keyword>
<evidence type="ECO:0000259" key="22">
    <source>
        <dbReference type="PROSITE" id="PS50060"/>
    </source>
</evidence>
<dbReference type="GO" id="GO:0006935">
    <property type="term" value="P:chemotaxis"/>
    <property type="evidence" value="ECO:0007669"/>
    <property type="project" value="InterPro"/>
</dbReference>
<dbReference type="SUPFAM" id="SSF56487">
    <property type="entry name" value="SRCR-like"/>
    <property type="match status" value="1"/>
</dbReference>
<evidence type="ECO:0000259" key="20">
    <source>
        <dbReference type="PROSITE" id="PS01180"/>
    </source>
</evidence>
<dbReference type="InterPro" id="IPR012677">
    <property type="entry name" value="Nucleotide-bd_a/b_plait_sf"/>
</dbReference>
<dbReference type="SUPFAM" id="SSF50494">
    <property type="entry name" value="Trypsin-like serine proteases"/>
    <property type="match status" value="1"/>
</dbReference>
<keyword evidence="7" id="KW-0967">Endosome</keyword>
<dbReference type="Gene3D" id="3.30.70.330">
    <property type="match status" value="1"/>
</dbReference>
<dbReference type="Gene3D" id="2.60.120.200">
    <property type="match status" value="1"/>
</dbReference>
<dbReference type="PROSITE" id="PS50024">
    <property type="entry name" value="SEA"/>
    <property type="match status" value="1"/>
</dbReference>
<dbReference type="Pfam" id="PF00431">
    <property type="entry name" value="CUB"/>
    <property type="match status" value="2"/>
</dbReference>
<feature type="disulfide bond" evidence="15">
    <location>
        <begin position="357"/>
        <end position="372"/>
    </location>
</feature>
<dbReference type="InterPro" id="IPR001190">
    <property type="entry name" value="SRCR"/>
</dbReference>
<dbReference type="SUPFAM" id="SSF82671">
    <property type="entry name" value="SEA domain"/>
    <property type="match status" value="1"/>
</dbReference>
<dbReference type="OrthoDB" id="425190at2759"/>
<dbReference type="InterPro" id="IPR033116">
    <property type="entry name" value="TRYPSIN_SER"/>
</dbReference>
<dbReference type="CDD" id="cd00112">
    <property type="entry name" value="LDLa"/>
    <property type="match status" value="2"/>
</dbReference>
<dbReference type="InterPro" id="IPR000859">
    <property type="entry name" value="CUB_dom"/>
</dbReference>
<feature type="transmembrane region" description="Helical" evidence="19">
    <location>
        <begin position="1130"/>
        <end position="1155"/>
    </location>
</feature>
<dbReference type="Gene3D" id="2.40.10.10">
    <property type="entry name" value="Trypsin-like serine proteases"/>
    <property type="match status" value="2"/>
</dbReference>
<evidence type="ECO:0000313" key="27">
    <source>
        <dbReference type="EMBL" id="ROJ62546.1"/>
    </source>
</evidence>
<evidence type="ECO:0000256" key="15">
    <source>
        <dbReference type="PROSITE-ProRule" id="PRU00124"/>
    </source>
</evidence>
<feature type="domain" description="MAM" evidence="22">
    <location>
        <begin position="488"/>
        <end position="616"/>
    </location>
</feature>
<dbReference type="CDD" id="cd12593">
    <property type="entry name" value="RRM_RBM11"/>
    <property type="match status" value="1"/>
</dbReference>
<accession>A0A3N0XUW4</accession>
<dbReference type="PANTHER" id="PTHR24252:SF16">
    <property type="entry name" value="TRANSMEMBRANE SERINE PROTEASE 15"/>
    <property type="match status" value="1"/>
</dbReference>
<dbReference type="Pfam" id="PF00057">
    <property type="entry name" value="Ldl_recept_a"/>
    <property type="match status" value="2"/>
</dbReference>
<keyword evidence="5 19" id="KW-0812">Transmembrane</keyword>
<dbReference type="InterPro" id="IPR018114">
    <property type="entry name" value="TRYPSIN_HIS"/>
</dbReference>
<evidence type="ECO:0000256" key="18">
    <source>
        <dbReference type="RuleBase" id="RU363034"/>
    </source>
</evidence>
<dbReference type="Gene3D" id="3.30.70.960">
    <property type="entry name" value="SEA domain"/>
    <property type="match status" value="1"/>
</dbReference>
<evidence type="ECO:0000259" key="24">
    <source>
        <dbReference type="PROSITE" id="PS50240"/>
    </source>
</evidence>
<dbReference type="InterPro" id="IPR000998">
    <property type="entry name" value="MAM_dom"/>
</dbReference>
<dbReference type="SMART" id="SM00200">
    <property type="entry name" value="SEA"/>
    <property type="match status" value="1"/>
</dbReference>
<dbReference type="PROSITE" id="PS50060">
    <property type="entry name" value="MAM_2"/>
    <property type="match status" value="1"/>
</dbReference>
<dbReference type="InterPro" id="IPR043504">
    <property type="entry name" value="Peptidase_S1_PA_chymotrypsin"/>
</dbReference>
<dbReference type="SUPFAM" id="SSF57424">
    <property type="entry name" value="LDL receptor-like module"/>
    <property type="match status" value="2"/>
</dbReference>
<evidence type="ECO:0000256" key="10">
    <source>
        <dbReference type="ARBA" id="ARBA00022968"/>
    </source>
</evidence>
<dbReference type="InterPro" id="IPR034501">
    <property type="entry name" value="RBM11_RRM"/>
</dbReference>
<name>A0A3N0XUW4_ANAGA</name>
<feature type="transmembrane region" description="Helical" evidence="19">
    <location>
        <begin position="1295"/>
        <end position="1317"/>
    </location>
</feature>
<comment type="subcellular location">
    <subcellularLocation>
        <location evidence="1">Early endosome</location>
    </subcellularLocation>
    <subcellularLocation>
        <location evidence="2">Membrane</location>
        <topology evidence="2">Single-pass type II membrane protein</topology>
    </subcellularLocation>
</comment>
<evidence type="ECO:0000256" key="5">
    <source>
        <dbReference type="ARBA" id="ARBA00022692"/>
    </source>
</evidence>
<evidence type="ECO:0000256" key="6">
    <source>
        <dbReference type="ARBA" id="ARBA00022737"/>
    </source>
</evidence>
<dbReference type="SMART" id="SM00042">
    <property type="entry name" value="CUB"/>
    <property type="match status" value="2"/>
</dbReference>
<dbReference type="InterPro" id="IPR000504">
    <property type="entry name" value="RRM_dom"/>
</dbReference>
<keyword evidence="8 18" id="KW-0378">Hydrolase</keyword>
<keyword evidence="11 19" id="KW-1133">Transmembrane helix</keyword>
<dbReference type="PROSITE" id="PS50068">
    <property type="entry name" value="LDLRA_2"/>
    <property type="match status" value="2"/>
</dbReference>
<dbReference type="InterPro" id="IPR036364">
    <property type="entry name" value="SEA_dom_sf"/>
</dbReference>
<feature type="disulfide bond" evidence="15">
    <location>
        <begin position="750"/>
        <end position="768"/>
    </location>
</feature>
<dbReference type="SMART" id="SM00020">
    <property type="entry name" value="Tryp_SPc"/>
    <property type="match status" value="1"/>
</dbReference>
<dbReference type="InterPro" id="IPR035979">
    <property type="entry name" value="RBD_domain_sf"/>
</dbReference>
<dbReference type="InterPro" id="IPR000355">
    <property type="entry name" value="Chemokine_rcpt"/>
</dbReference>
<dbReference type="PRINTS" id="PR00645">
    <property type="entry name" value="CXCCHMKINER4"/>
</dbReference>
<feature type="transmembrane region" description="Helical" evidence="19">
    <location>
        <begin position="185"/>
        <end position="209"/>
    </location>
</feature>
<comment type="caution">
    <text evidence="17">Lacks conserved residue(s) required for the propagation of feature annotation.</text>
</comment>
<keyword evidence="6" id="KW-0677">Repeat</keyword>
<evidence type="ECO:0000259" key="25">
    <source>
        <dbReference type="PROSITE" id="PS50262"/>
    </source>
</evidence>
<evidence type="ECO:0000256" key="9">
    <source>
        <dbReference type="ARBA" id="ARBA00022825"/>
    </source>
</evidence>
<evidence type="ECO:0000256" key="1">
    <source>
        <dbReference type="ARBA" id="ARBA00004412"/>
    </source>
</evidence>
<sequence length="1409" mass="157038">MFDRDRDLDKTIFVGNIHSCVTEEILFELFLQAGPVDKVHIFRDGHQAPYGCVYYKHAEAVPYAVELLNGIWLYGQPIKLQCTNGGLYHRNHMLAYHMENGLIANSADAVNQDNMVLNLNGSPGVENRSNEACGWSDMVYSRPPVVWYCPPLQQWMNSGYPPWTSCLDENLLLHRRVCRLSSTEILLITLVVLLFVVCVGLIVVTSLALDNKAIDGEGDETGSEFTGRLVISNGTVFTEELQNKNSSQFKALAYDTEQKINEAYSLTSLKEQFRSSKVNEFSEGSVVVHFDVLFRGVLDSETAQEQLVDGLQQSEGGNDGLGIDIGSVQVSVTPVNCPDGQKACADGTTCIPQTDFCDGIQNCSDGSDESVCATVCDGQFLLLGPTGSFHSKNFPEVYDSPTSCRWIIRVTEGLAIKIAFHTFQTEQDIDVLELYEGIGPIKTLTRTSPGDIWLLSHEATVEFYADYSNNFQGFNATYMAKNINEDKISCSFEEDFCLWRQEFDDDGDWIRAQGATLQPDTGPSFDHTMGNQSGYYIVTPRTPGSWEKKIRIYSLPLTPAKESMCLQFWYHMFGVEVWRLTVTKEEGSSATVLFQKEGNYGDNWNYAQATLNITEDAVVSSLDCGGPFDLYESNSTFSSPNYPNGYGHDAMCTWTLHAKEGQNIQLHFQDVALEMDNDVLEIRDGVEPYSELLGVLTGDRSFPDLFSTTSQMTIMFSTNTEGNDRGFLANFSTGLNLGQPDPCPTGQFQCSTGACVSSASVCDGVENCSDGSDEGDCVRLIKADATGTERLRLQVQNDLYTVCAEDLWTSQLSDFFCRYLGYRSGIASFSITMDGDSPFTTVSVNANGSLDLKPSDTCLSEKIVSLHCNNQPCGVRKVTLKSETNEDRNQAGRVAGGQDAQEGAWPWIVSLHWLGRHVCGATLIDREWLITAAHCVYGKNVHLSNWAAMLGLHSQFGTVNPNRQIHYIDRIIMHNRYNRITKESDFALMHLQTPVNYTGDVANVLQEAVVPLLSNTQCQEWLPEYNITDRILCAGYTEGGVDSCKGDSGGPLMCEEAGHWVLVGATSFGIGCARPQRPGAYARKSWSRETTEYQLEEKSTIEYEYSTEVVDYSGLEFICEKGSILTFRAWFLPTIYTIICLLALVGNFLVILTYLYFKRLKTMTDVYLLNLAMADMLFAISLPFWAASFMSMWYLGLYTCKAMFTIYKVSFFSGMFLLTCISIDCYFSITKAVSAHRCRSSAVYYGQVSSLVAWVMAVIFSVPDMVFSEVDVNMTCVASGSNYDDYRIKMLVSQMILGFIIPAVVIGFCYICIIKTLNQAKNFERNKAIKVIIAVVAVFVFSQLPYIVVMGVTTQKTMECNKDNSLYAMEVTRAVAFLRCCVNPFLYAFIGVNFRNDLRKLLKDLGCIK</sequence>
<feature type="transmembrane region" description="Helical" evidence="19">
    <location>
        <begin position="1206"/>
        <end position="1230"/>
    </location>
</feature>
<dbReference type="PROSITE" id="PS01209">
    <property type="entry name" value="LDLRA_1"/>
    <property type="match status" value="2"/>
</dbReference>
<keyword evidence="28" id="KW-1185">Reference proteome</keyword>
<organism evidence="27 28">
    <name type="scientific">Anabarilius grahami</name>
    <name type="common">Kanglang fish</name>
    <name type="synonym">Barilius grahami</name>
    <dbReference type="NCBI Taxonomy" id="495550"/>
    <lineage>
        <taxon>Eukaryota</taxon>
        <taxon>Metazoa</taxon>
        <taxon>Chordata</taxon>
        <taxon>Craniata</taxon>
        <taxon>Vertebrata</taxon>
        <taxon>Euteleostomi</taxon>
        <taxon>Actinopterygii</taxon>
        <taxon>Neopterygii</taxon>
        <taxon>Teleostei</taxon>
        <taxon>Ostariophysi</taxon>
        <taxon>Cypriniformes</taxon>
        <taxon>Xenocyprididae</taxon>
        <taxon>Xenocypridinae</taxon>
        <taxon>Xenocypridinae incertae sedis</taxon>
        <taxon>Anabarilius</taxon>
    </lineage>
</organism>
<dbReference type="Gene3D" id="2.60.120.290">
    <property type="entry name" value="Spermadhesin, CUB domain"/>
    <property type="match status" value="2"/>
</dbReference>
<dbReference type="Gene3D" id="4.10.400.10">
    <property type="entry name" value="Low-density Lipoprotein Receptor"/>
    <property type="match status" value="2"/>
</dbReference>
<gene>
    <name evidence="27" type="ORF">DPX16_21532</name>
</gene>
<dbReference type="InterPro" id="IPR036772">
    <property type="entry name" value="SRCR-like_dom_sf"/>
</dbReference>
<feature type="transmembrane region" description="Helical" evidence="19">
    <location>
        <begin position="1329"/>
        <end position="1354"/>
    </location>
</feature>
<dbReference type="PROSITE" id="PS00135">
    <property type="entry name" value="TRYPSIN_SER"/>
    <property type="match status" value="1"/>
</dbReference>
<evidence type="ECO:0000256" key="7">
    <source>
        <dbReference type="ARBA" id="ARBA00022753"/>
    </source>
</evidence>
<feature type="transmembrane region" description="Helical" evidence="19">
    <location>
        <begin position="1374"/>
        <end position="1394"/>
    </location>
</feature>
<proteinExistence type="inferred from homology"/>
<dbReference type="Pfam" id="PF00629">
    <property type="entry name" value="MAM"/>
    <property type="match status" value="1"/>
</dbReference>
<dbReference type="Proteomes" id="UP000281406">
    <property type="component" value="Unassembled WGS sequence"/>
</dbReference>
<dbReference type="SMART" id="SM00137">
    <property type="entry name" value="MAM"/>
    <property type="match status" value="1"/>
</dbReference>
<dbReference type="Gene3D" id="1.20.1070.10">
    <property type="entry name" value="Rhodopsin 7-helix transmembrane proteins"/>
    <property type="match status" value="1"/>
</dbReference>
<dbReference type="PROSITE" id="PS50102">
    <property type="entry name" value="RRM"/>
    <property type="match status" value="1"/>
</dbReference>
<comment type="similarity">
    <text evidence="3">Belongs to the DMBT1 family.</text>
</comment>
<dbReference type="SUPFAM" id="SSF54928">
    <property type="entry name" value="RNA-binding domain, RBD"/>
    <property type="match status" value="1"/>
</dbReference>
<dbReference type="InterPro" id="IPR001254">
    <property type="entry name" value="Trypsin_dom"/>
</dbReference>
<feature type="domain" description="SEA" evidence="21">
    <location>
        <begin position="221"/>
        <end position="335"/>
    </location>
</feature>
<evidence type="ECO:0000259" key="26">
    <source>
        <dbReference type="PROSITE" id="PS50287"/>
    </source>
</evidence>
<dbReference type="PANTHER" id="PTHR24252">
    <property type="entry name" value="ACROSIN-RELATED"/>
    <property type="match status" value="1"/>
</dbReference>
<dbReference type="CDD" id="cd00190">
    <property type="entry name" value="Tryp_SPc"/>
    <property type="match status" value="1"/>
</dbReference>
<evidence type="ECO:0000259" key="23">
    <source>
        <dbReference type="PROSITE" id="PS50102"/>
    </source>
</evidence>
<dbReference type="FunFam" id="4.10.400.10:FF:000065">
    <property type="entry name" value="Transmembrane protease serine 7"/>
    <property type="match status" value="1"/>
</dbReference>
<dbReference type="InterPro" id="IPR017452">
    <property type="entry name" value="GPCR_Rhodpsn_7TM"/>
</dbReference>
<dbReference type="PROSITE" id="PS01180">
    <property type="entry name" value="CUB"/>
    <property type="match status" value="2"/>
</dbReference>
<dbReference type="GO" id="GO:0016020">
    <property type="term" value="C:membrane"/>
    <property type="evidence" value="ECO:0007669"/>
    <property type="project" value="UniProtKB-SubCell"/>
</dbReference>
<feature type="domain" description="CUB" evidence="20">
    <location>
        <begin position="376"/>
        <end position="481"/>
    </location>
</feature>
<dbReference type="SMART" id="SM00202">
    <property type="entry name" value="SR"/>
    <property type="match status" value="1"/>
</dbReference>
<dbReference type="Pfam" id="PF01390">
    <property type="entry name" value="SEA"/>
    <property type="match status" value="1"/>
</dbReference>
<dbReference type="GO" id="GO:0003723">
    <property type="term" value="F:RNA binding"/>
    <property type="evidence" value="ECO:0007669"/>
    <property type="project" value="UniProtKB-UniRule"/>
</dbReference>
<dbReference type="InterPro" id="IPR009003">
    <property type="entry name" value="Peptidase_S1_PA"/>
</dbReference>
<keyword evidence="4 18" id="KW-0645">Protease</keyword>
<evidence type="ECO:0000256" key="8">
    <source>
        <dbReference type="ARBA" id="ARBA00022801"/>
    </source>
</evidence>
<keyword evidence="12 19" id="KW-0472">Membrane</keyword>
<dbReference type="FunFam" id="2.40.10.10:FF:000007">
    <property type="entry name" value="Transmembrane serine protease 7"/>
    <property type="match status" value="1"/>
</dbReference>
<evidence type="ECO:0000256" key="17">
    <source>
        <dbReference type="PROSITE-ProRule" id="PRU00196"/>
    </source>
</evidence>
<dbReference type="EMBL" id="RJVU01059915">
    <property type="protein sequence ID" value="ROJ62546.1"/>
    <property type="molecule type" value="Genomic_DNA"/>
</dbReference>
<evidence type="ECO:0000259" key="21">
    <source>
        <dbReference type="PROSITE" id="PS50024"/>
    </source>
</evidence>
<dbReference type="Pfam" id="PF00001">
    <property type="entry name" value="7tm_1"/>
    <property type="match status" value="1"/>
</dbReference>
<feature type="domain" description="Peptidase S1" evidence="24">
    <location>
        <begin position="894"/>
        <end position="1136"/>
    </location>
</feature>
<dbReference type="GO" id="GO:0004950">
    <property type="term" value="F:chemokine receptor activity"/>
    <property type="evidence" value="ECO:0007669"/>
    <property type="project" value="InterPro"/>
</dbReference>
<dbReference type="PRINTS" id="PR00237">
    <property type="entry name" value="GPCRRHODOPSN"/>
</dbReference>
<feature type="disulfide bond" evidence="15">
    <location>
        <begin position="743"/>
        <end position="755"/>
    </location>
</feature>
<dbReference type="FunFam" id="2.60.120.200:FF:000128">
    <property type="entry name" value="enteropeptidase isoform X2"/>
    <property type="match status" value="1"/>
</dbReference>
<dbReference type="SUPFAM" id="SSF49854">
    <property type="entry name" value="Spermadhesin, CUB domain"/>
    <property type="match status" value="2"/>
</dbReference>
<evidence type="ECO:0000256" key="13">
    <source>
        <dbReference type="ARBA" id="ARBA00023157"/>
    </source>
</evidence>
<comment type="caution">
    <text evidence="27">The sequence shown here is derived from an EMBL/GenBank/DDBJ whole genome shotgun (WGS) entry which is preliminary data.</text>
</comment>
<dbReference type="InterPro" id="IPR001277">
    <property type="entry name" value="CXCR4/ACKR2"/>
</dbReference>
<protein>
    <submittedName>
        <fullName evidence="27">Enteropeptidase</fullName>
    </submittedName>
</protein>
<keyword evidence="14" id="KW-0325">Glycoprotein</keyword>
<dbReference type="PROSITE" id="PS50240">
    <property type="entry name" value="TRYPSIN_DOM"/>
    <property type="match status" value="1"/>
</dbReference>
<dbReference type="PRINTS" id="PR00657">
    <property type="entry name" value="CCCHEMOKINER"/>
</dbReference>
<dbReference type="SMART" id="SM00192">
    <property type="entry name" value="LDLa"/>
    <property type="match status" value="2"/>
</dbReference>
<feature type="domain" description="RRM" evidence="23">
    <location>
        <begin position="10"/>
        <end position="85"/>
    </location>
</feature>
<keyword evidence="9 18" id="KW-0720">Serine protease</keyword>
<dbReference type="InterPro" id="IPR013320">
    <property type="entry name" value="ConA-like_dom_sf"/>
</dbReference>
<feature type="disulfide bond" evidence="15">
    <location>
        <begin position="762"/>
        <end position="777"/>
    </location>
</feature>
<dbReference type="GO" id="GO:0005769">
    <property type="term" value="C:early endosome"/>
    <property type="evidence" value="ECO:0007669"/>
    <property type="project" value="UniProtKB-SubCell"/>
</dbReference>
<evidence type="ECO:0000256" key="14">
    <source>
        <dbReference type="ARBA" id="ARBA00023180"/>
    </source>
</evidence>
<dbReference type="Pfam" id="PF00089">
    <property type="entry name" value="Trypsin"/>
    <property type="match status" value="1"/>
</dbReference>
<dbReference type="Pfam" id="PF00076">
    <property type="entry name" value="RRM_1"/>
    <property type="match status" value="1"/>
</dbReference>
<dbReference type="CDD" id="cd15175">
    <property type="entry name" value="7tmA_CCR7"/>
    <property type="match status" value="1"/>
</dbReference>
<reference evidence="27 28" key="1">
    <citation type="submission" date="2018-10" db="EMBL/GenBank/DDBJ databases">
        <title>Genome assembly for a Yunnan-Guizhou Plateau 3E fish, Anabarilius grahami (Regan), and its evolutionary and genetic applications.</title>
        <authorList>
            <person name="Jiang W."/>
        </authorList>
    </citation>
    <scope>NUCLEOTIDE SEQUENCE [LARGE SCALE GENOMIC DNA]</scope>
    <source>
        <strain evidence="27">AG-KIZ</strain>
        <tissue evidence="27">Muscle</tissue>
    </source>
</reference>
<feature type="domain" description="CUB" evidence="20">
    <location>
        <begin position="624"/>
        <end position="734"/>
    </location>
</feature>
<dbReference type="InterPro" id="IPR035914">
    <property type="entry name" value="Sperma_CUB_dom_sf"/>
</dbReference>
<evidence type="ECO:0000256" key="11">
    <source>
        <dbReference type="ARBA" id="ARBA00022989"/>
    </source>
</evidence>
<feature type="domain" description="SRCR" evidence="26">
    <location>
        <begin position="778"/>
        <end position="871"/>
    </location>
</feature>